<accession>A0A392S672</accession>
<feature type="non-terminal residue" evidence="2">
    <location>
        <position position="53"/>
    </location>
</feature>
<comment type="caution">
    <text evidence="2">The sequence shown here is derived from an EMBL/GenBank/DDBJ whole genome shotgun (WGS) entry which is preliminary data.</text>
</comment>
<reference evidence="2 3" key="1">
    <citation type="journal article" date="2018" name="Front. Plant Sci.">
        <title>Red Clover (Trifolium pratense) and Zigzag Clover (T. medium) - A Picture of Genomic Similarities and Differences.</title>
        <authorList>
            <person name="Dluhosova J."/>
            <person name="Istvanek J."/>
            <person name="Nedelnik J."/>
            <person name="Repkova J."/>
        </authorList>
    </citation>
    <scope>NUCLEOTIDE SEQUENCE [LARGE SCALE GENOMIC DNA]</scope>
    <source>
        <strain evidence="3">cv. 10/8</strain>
        <tissue evidence="2">Leaf</tissue>
    </source>
</reference>
<protein>
    <submittedName>
        <fullName evidence="2">Transcription factor bHLH122</fullName>
    </submittedName>
</protein>
<keyword evidence="3" id="KW-1185">Reference proteome</keyword>
<sequence>MRGIGSMGAANSTSKEAKFSSSTVRLKNASNYSSVLGAEIGNSSIPQNNPEPE</sequence>
<evidence type="ECO:0000313" key="3">
    <source>
        <dbReference type="Proteomes" id="UP000265520"/>
    </source>
</evidence>
<name>A0A392S672_9FABA</name>
<proteinExistence type="predicted"/>
<dbReference type="Proteomes" id="UP000265520">
    <property type="component" value="Unassembled WGS sequence"/>
</dbReference>
<feature type="region of interest" description="Disordered" evidence="1">
    <location>
        <begin position="1"/>
        <end position="24"/>
    </location>
</feature>
<dbReference type="EMBL" id="LXQA010323365">
    <property type="protein sequence ID" value="MCI43897.1"/>
    <property type="molecule type" value="Genomic_DNA"/>
</dbReference>
<organism evidence="2 3">
    <name type="scientific">Trifolium medium</name>
    <dbReference type="NCBI Taxonomy" id="97028"/>
    <lineage>
        <taxon>Eukaryota</taxon>
        <taxon>Viridiplantae</taxon>
        <taxon>Streptophyta</taxon>
        <taxon>Embryophyta</taxon>
        <taxon>Tracheophyta</taxon>
        <taxon>Spermatophyta</taxon>
        <taxon>Magnoliopsida</taxon>
        <taxon>eudicotyledons</taxon>
        <taxon>Gunneridae</taxon>
        <taxon>Pentapetalae</taxon>
        <taxon>rosids</taxon>
        <taxon>fabids</taxon>
        <taxon>Fabales</taxon>
        <taxon>Fabaceae</taxon>
        <taxon>Papilionoideae</taxon>
        <taxon>50 kb inversion clade</taxon>
        <taxon>NPAAA clade</taxon>
        <taxon>Hologalegina</taxon>
        <taxon>IRL clade</taxon>
        <taxon>Trifolieae</taxon>
        <taxon>Trifolium</taxon>
    </lineage>
</organism>
<evidence type="ECO:0000313" key="2">
    <source>
        <dbReference type="EMBL" id="MCI43897.1"/>
    </source>
</evidence>
<feature type="compositionally biased region" description="Polar residues" evidence="1">
    <location>
        <begin position="9"/>
        <end position="24"/>
    </location>
</feature>
<dbReference type="AlphaFoldDB" id="A0A392S672"/>
<evidence type="ECO:0000256" key="1">
    <source>
        <dbReference type="SAM" id="MobiDB-lite"/>
    </source>
</evidence>